<dbReference type="Proteomes" id="UP000253919">
    <property type="component" value="Unassembled WGS sequence"/>
</dbReference>
<sequence length="278" mass="29864">MHYLLFQNILNETLTGIVTTANKGFLLGGTSLSGQSGDKSEGNRGGSDFWLISVDKNNNKLWDKTYGGSDQDGAYSLGRSGNAYFISGQGNSPAGADKTAASRGGKEFWFLKPDANDAKVWDKTFGGTIDEELRASIYTQAGGYLLAGRSYFGKNGDKRQDSQGDSAYWLIKIALEKAPALAMRQVTASPTETTAPAKKLPVHVYPNSFREKVKVCFTLPQTEATIITVYNGQGQVLTTLFPGEAQANRTYEAEGHAPDKPAGIYFFKITNAAAASAA</sequence>
<organism evidence="1 2">
    <name type="scientific">Adhaeribacter pallidiroseus</name>
    <dbReference type="NCBI Taxonomy" id="2072847"/>
    <lineage>
        <taxon>Bacteria</taxon>
        <taxon>Pseudomonadati</taxon>
        <taxon>Bacteroidota</taxon>
        <taxon>Cytophagia</taxon>
        <taxon>Cytophagales</taxon>
        <taxon>Hymenobacteraceae</taxon>
        <taxon>Adhaeribacter</taxon>
    </lineage>
</organism>
<evidence type="ECO:0008006" key="3">
    <source>
        <dbReference type="Google" id="ProtNLM"/>
    </source>
</evidence>
<evidence type="ECO:0000313" key="1">
    <source>
        <dbReference type="EMBL" id="RDC65605.1"/>
    </source>
</evidence>
<accession>A0A369QPL1</accession>
<dbReference type="NCBIfam" id="TIGR04183">
    <property type="entry name" value="Por_Secre_tail"/>
    <property type="match status" value="1"/>
</dbReference>
<evidence type="ECO:0000313" key="2">
    <source>
        <dbReference type="Proteomes" id="UP000253919"/>
    </source>
</evidence>
<dbReference type="PANTHER" id="PTHR42754:SF1">
    <property type="entry name" value="LIPOPROTEIN"/>
    <property type="match status" value="1"/>
</dbReference>
<protein>
    <recommendedName>
        <fullName evidence="3">Secretion system C-terminal sorting domain-containing protein</fullName>
    </recommendedName>
</protein>
<dbReference type="EMBL" id="QASA01000001">
    <property type="protein sequence ID" value="RDC65605.1"/>
    <property type="molecule type" value="Genomic_DNA"/>
</dbReference>
<dbReference type="OrthoDB" id="9779968at2"/>
<reference evidence="1 2" key="1">
    <citation type="submission" date="2018-04" db="EMBL/GenBank/DDBJ databases">
        <title>Adhaeribacter sp. HMF7616 genome sequencing and assembly.</title>
        <authorList>
            <person name="Kang H."/>
            <person name="Kang J."/>
            <person name="Cha I."/>
            <person name="Kim H."/>
            <person name="Joh K."/>
        </authorList>
    </citation>
    <scope>NUCLEOTIDE SEQUENCE [LARGE SCALE GENOMIC DNA]</scope>
    <source>
        <strain evidence="1 2">HMF7616</strain>
    </source>
</reference>
<dbReference type="InterPro" id="IPR026444">
    <property type="entry name" value="Secre_tail"/>
</dbReference>
<keyword evidence="2" id="KW-1185">Reference proteome</keyword>
<name>A0A369QPL1_9BACT</name>
<gene>
    <name evidence="1" type="ORF">AHMF7616_04235</name>
</gene>
<comment type="caution">
    <text evidence="1">The sequence shown here is derived from an EMBL/GenBank/DDBJ whole genome shotgun (WGS) entry which is preliminary data.</text>
</comment>
<dbReference type="RefSeq" id="WP_115374591.1">
    <property type="nucleotide sequence ID" value="NZ_QASA01000001.1"/>
</dbReference>
<dbReference type="AlphaFoldDB" id="A0A369QPL1"/>
<proteinExistence type="predicted"/>
<dbReference type="PANTHER" id="PTHR42754">
    <property type="entry name" value="ENDOGLUCANASE"/>
    <property type="match status" value="1"/>
</dbReference>